<keyword evidence="1" id="KW-0812">Transmembrane</keyword>
<organism evidence="2 3">
    <name type="scientific">Streptomyces luteosporeus</name>
    <dbReference type="NCBI Taxonomy" id="173856"/>
    <lineage>
        <taxon>Bacteria</taxon>
        <taxon>Bacillati</taxon>
        <taxon>Actinomycetota</taxon>
        <taxon>Actinomycetes</taxon>
        <taxon>Kitasatosporales</taxon>
        <taxon>Streptomycetaceae</taxon>
        <taxon>Streptomyces</taxon>
    </lineage>
</organism>
<evidence type="ECO:0000313" key="3">
    <source>
        <dbReference type="Proteomes" id="UP001500886"/>
    </source>
</evidence>
<protein>
    <recommendedName>
        <fullName evidence="4">DUF1440 domain-containing protein</fullName>
    </recommendedName>
</protein>
<keyword evidence="1" id="KW-1133">Transmembrane helix</keyword>
<reference evidence="2 3" key="1">
    <citation type="journal article" date="2019" name="Int. J. Syst. Evol. Microbiol.">
        <title>The Global Catalogue of Microorganisms (GCM) 10K type strain sequencing project: providing services to taxonomists for standard genome sequencing and annotation.</title>
        <authorList>
            <consortium name="The Broad Institute Genomics Platform"/>
            <consortium name="The Broad Institute Genome Sequencing Center for Infectious Disease"/>
            <person name="Wu L."/>
            <person name="Ma J."/>
        </authorList>
    </citation>
    <scope>NUCLEOTIDE SEQUENCE [LARGE SCALE GENOMIC DNA]</scope>
    <source>
        <strain evidence="2 3">JCM 4542</strain>
    </source>
</reference>
<dbReference type="Proteomes" id="UP001500886">
    <property type="component" value="Unassembled WGS sequence"/>
</dbReference>
<dbReference type="EMBL" id="BAAASL010000029">
    <property type="protein sequence ID" value="GAA2725360.1"/>
    <property type="molecule type" value="Genomic_DNA"/>
</dbReference>
<keyword evidence="3" id="KW-1185">Reference proteome</keyword>
<dbReference type="RefSeq" id="WP_344439535.1">
    <property type="nucleotide sequence ID" value="NZ_BAAASL010000029.1"/>
</dbReference>
<evidence type="ECO:0000256" key="1">
    <source>
        <dbReference type="SAM" id="Phobius"/>
    </source>
</evidence>
<accession>A0ABN3U809</accession>
<keyword evidence="1" id="KW-0472">Membrane</keyword>
<evidence type="ECO:0000313" key="2">
    <source>
        <dbReference type="EMBL" id="GAA2725360.1"/>
    </source>
</evidence>
<proteinExistence type="predicted"/>
<feature type="transmembrane region" description="Helical" evidence="1">
    <location>
        <begin position="12"/>
        <end position="31"/>
    </location>
</feature>
<sequence>MVRLGRLAADAGVGMLAGLAGTLAMTVSSTAEMRLRGRQASSAPADAAGKVLGVRPVDEAGARRFSRAVHYGYGTAWGAVRGALAGCGLPGPVATAVHLGLVWGSELVALPAIGVSPPVTTWRGREVVVDAWHHLVYAVATGAAHRTLARTR</sequence>
<name>A0ABN3U809_9ACTN</name>
<comment type="caution">
    <text evidence="2">The sequence shown here is derived from an EMBL/GenBank/DDBJ whole genome shotgun (WGS) entry which is preliminary data.</text>
</comment>
<gene>
    <name evidence="2" type="ORF">GCM10010315_57230</name>
</gene>
<evidence type="ECO:0008006" key="4">
    <source>
        <dbReference type="Google" id="ProtNLM"/>
    </source>
</evidence>